<reference evidence="6" key="1">
    <citation type="journal article" date="2019" name="Int. J. Syst. Evol. Microbiol.">
        <title>The Global Catalogue of Microorganisms (GCM) 10K type strain sequencing project: providing services to taxonomists for standard genome sequencing and annotation.</title>
        <authorList>
            <consortium name="The Broad Institute Genomics Platform"/>
            <consortium name="The Broad Institute Genome Sequencing Center for Infectious Disease"/>
            <person name="Wu L."/>
            <person name="Ma J."/>
        </authorList>
    </citation>
    <scope>NUCLEOTIDE SEQUENCE [LARGE SCALE GENOMIC DNA]</scope>
    <source>
        <strain evidence="6">JCM 17125</strain>
    </source>
</reference>
<dbReference type="RefSeq" id="WP_344941822.1">
    <property type="nucleotide sequence ID" value="NZ_BAABDC010000001.1"/>
</dbReference>
<feature type="transmembrane region" description="Helical" evidence="3">
    <location>
        <begin position="103"/>
        <end position="122"/>
    </location>
</feature>
<evidence type="ECO:0000259" key="4">
    <source>
        <dbReference type="Pfam" id="PF13490"/>
    </source>
</evidence>
<evidence type="ECO:0000256" key="2">
    <source>
        <dbReference type="ARBA" id="ARBA00023163"/>
    </source>
</evidence>
<dbReference type="InterPro" id="IPR041916">
    <property type="entry name" value="Anti_sigma_zinc_sf"/>
</dbReference>
<name>A0ABP7CSA1_9MICO</name>
<protein>
    <submittedName>
        <fullName evidence="5">Zf-HC2 domain-containing protein</fullName>
    </submittedName>
</protein>
<dbReference type="Gene3D" id="1.10.10.1320">
    <property type="entry name" value="Anti-sigma factor, zinc-finger domain"/>
    <property type="match status" value="1"/>
</dbReference>
<keyword evidence="6" id="KW-1185">Reference proteome</keyword>
<dbReference type="EMBL" id="BAABDC010000001">
    <property type="protein sequence ID" value="GAA3693872.1"/>
    <property type="molecule type" value="Genomic_DNA"/>
</dbReference>
<evidence type="ECO:0000313" key="6">
    <source>
        <dbReference type="Proteomes" id="UP001501468"/>
    </source>
</evidence>
<dbReference type="Pfam" id="PF13490">
    <property type="entry name" value="zf-HC2"/>
    <property type="match status" value="1"/>
</dbReference>
<sequence>MNPGSDDLHVLLGAYVLGGLSDEDHRAYSEHLRTCVPCQTELGQVSGLPRLLDLAGPEGGPHLAVPDGGALAVPASHLTEPDDEHVTTLLAEVARRRRRRRRWVSALAAAAAAVFFVGGAWLGPKLTEPTTPALPTTHVVAAPAPGSSVRVEVALVARGWGTQLDLNCEDMPTNGELLLYVIDRNGRATTAASWRGTATGYSKLTGATALRPSEIQALEVRTGTGQVLASART</sequence>
<keyword evidence="2" id="KW-0804">Transcription</keyword>
<dbReference type="InterPro" id="IPR027383">
    <property type="entry name" value="Znf_put"/>
</dbReference>
<evidence type="ECO:0000256" key="1">
    <source>
        <dbReference type="ARBA" id="ARBA00023015"/>
    </source>
</evidence>
<organism evidence="5 6">
    <name type="scientific">Terrabacter ginsenosidimutans</name>
    <dbReference type="NCBI Taxonomy" id="490575"/>
    <lineage>
        <taxon>Bacteria</taxon>
        <taxon>Bacillati</taxon>
        <taxon>Actinomycetota</taxon>
        <taxon>Actinomycetes</taxon>
        <taxon>Micrococcales</taxon>
        <taxon>Intrasporangiaceae</taxon>
        <taxon>Terrabacter</taxon>
    </lineage>
</organism>
<comment type="caution">
    <text evidence="5">The sequence shown here is derived from an EMBL/GenBank/DDBJ whole genome shotgun (WGS) entry which is preliminary data.</text>
</comment>
<evidence type="ECO:0000256" key="3">
    <source>
        <dbReference type="SAM" id="Phobius"/>
    </source>
</evidence>
<keyword evidence="3" id="KW-1133">Transmembrane helix</keyword>
<keyword evidence="1" id="KW-0805">Transcription regulation</keyword>
<keyword evidence="3" id="KW-0812">Transmembrane</keyword>
<feature type="domain" description="Putative zinc-finger" evidence="4">
    <location>
        <begin position="8"/>
        <end position="39"/>
    </location>
</feature>
<proteinExistence type="predicted"/>
<gene>
    <name evidence="5" type="ORF">GCM10022399_07940</name>
</gene>
<accession>A0ABP7CSA1</accession>
<keyword evidence="3" id="KW-0472">Membrane</keyword>
<evidence type="ECO:0000313" key="5">
    <source>
        <dbReference type="EMBL" id="GAA3693872.1"/>
    </source>
</evidence>
<dbReference type="Proteomes" id="UP001501468">
    <property type="component" value="Unassembled WGS sequence"/>
</dbReference>